<dbReference type="EMBL" id="MU032345">
    <property type="protein sequence ID" value="KAF3768584.1"/>
    <property type="molecule type" value="Genomic_DNA"/>
</dbReference>
<dbReference type="AlphaFoldDB" id="A0A9P4Y8X3"/>
<feature type="region of interest" description="Disordered" evidence="1">
    <location>
        <begin position="42"/>
        <end position="68"/>
    </location>
</feature>
<accession>A0A9P4Y8X3</accession>
<dbReference type="Proteomes" id="UP000803844">
    <property type="component" value="Unassembled WGS sequence"/>
</dbReference>
<feature type="region of interest" description="Disordered" evidence="1">
    <location>
        <begin position="84"/>
        <end position="119"/>
    </location>
</feature>
<protein>
    <recommendedName>
        <fullName evidence="4">37S ribosomal protein S35, mitochondrial</fullName>
    </recommendedName>
</protein>
<comment type="caution">
    <text evidence="2">The sequence shown here is derived from an EMBL/GenBank/DDBJ whole genome shotgun (WGS) entry which is preliminary data.</text>
</comment>
<dbReference type="PANTHER" id="PTHR28158:SF1">
    <property type="entry name" value="SMALL RIBOSOMAL SUBUNIT PROTEIN MS45"/>
    <property type="match status" value="1"/>
</dbReference>
<reference evidence="2" key="1">
    <citation type="journal article" date="2020" name="Phytopathology">
        <title>Genome sequence of the chestnut blight fungus Cryphonectria parasitica EP155: A fundamental resource for an archetypical invasive plant pathogen.</title>
        <authorList>
            <person name="Crouch J.A."/>
            <person name="Dawe A."/>
            <person name="Aerts A."/>
            <person name="Barry K."/>
            <person name="Churchill A.C.L."/>
            <person name="Grimwood J."/>
            <person name="Hillman B."/>
            <person name="Milgroom M.G."/>
            <person name="Pangilinan J."/>
            <person name="Smith M."/>
            <person name="Salamov A."/>
            <person name="Schmutz J."/>
            <person name="Yadav J."/>
            <person name="Grigoriev I.V."/>
            <person name="Nuss D."/>
        </authorList>
    </citation>
    <scope>NUCLEOTIDE SEQUENCE</scope>
    <source>
        <strain evidence="2">EP155</strain>
    </source>
</reference>
<dbReference type="GO" id="GO:0005763">
    <property type="term" value="C:mitochondrial small ribosomal subunit"/>
    <property type="evidence" value="ECO:0007669"/>
    <property type="project" value="TreeGrafter"/>
</dbReference>
<dbReference type="InterPro" id="IPR021036">
    <property type="entry name" value="Ribosomal_mS45"/>
</dbReference>
<dbReference type="GeneID" id="63840163"/>
<gene>
    <name evidence="2" type="ORF">M406DRAFT_354926</name>
</gene>
<dbReference type="PANTHER" id="PTHR28158">
    <property type="entry name" value="37S RIBOSOMAL PROTEIN S35, MITOCHONDRIAL"/>
    <property type="match status" value="1"/>
</dbReference>
<dbReference type="Pfam" id="PF12298">
    <property type="entry name" value="Bot1p"/>
    <property type="match status" value="1"/>
</dbReference>
<evidence type="ECO:0008006" key="4">
    <source>
        <dbReference type="Google" id="ProtNLM"/>
    </source>
</evidence>
<keyword evidence="3" id="KW-1185">Reference proteome</keyword>
<proteinExistence type="predicted"/>
<dbReference type="GO" id="GO:0032543">
    <property type="term" value="P:mitochondrial translation"/>
    <property type="evidence" value="ECO:0007669"/>
    <property type="project" value="TreeGrafter"/>
</dbReference>
<sequence length="350" mass="39833">MPPRISSHSLQACSAEISSLASSSNSIIISSASPLERALLTRRPPALSSPSPSSSTRRTFSTTTERRRNVPIAKAGYIKWMRERGKDLESHTPGQTNYLGGESARRQPFPSNPAFTSQPVLSEEAREMIWKRVFMDEEPIKVVSAQLGVDHRRVAAVVRMKTVEKEWEKEGRKLAVPYSRAVLEMVPTHSYPDNQPIQPLEPFNEIHVHGYTMQQLFVPTSESRHFTREDAAKAFHHTMLSADARIPHKELVSHQRRVHEGMREKESEAIFVKEARASQMNDEARERAVEEHSKRLTTAVPTERFEFRFKKMTVDDVGRTGRARSGVGWRYGIPSEDRKKDQVKIPTKID</sequence>
<feature type="compositionally biased region" description="Low complexity" evidence="1">
    <location>
        <begin position="42"/>
        <end position="63"/>
    </location>
</feature>
<dbReference type="GO" id="GO:0003735">
    <property type="term" value="F:structural constituent of ribosome"/>
    <property type="evidence" value="ECO:0007669"/>
    <property type="project" value="TreeGrafter"/>
</dbReference>
<name>A0A9P4Y8X3_CRYP1</name>
<evidence type="ECO:0000313" key="2">
    <source>
        <dbReference type="EMBL" id="KAF3768584.1"/>
    </source>
</evidence>
<dbReference type="RefSeq" id="XP_040779545.1">
    <property type="nucleotide sequence ID" value="XM_040923034.1"/>
</dbReference>
<dbReference type="OrthoDB" id="10052321at2759"/>
<organism evidence="2 3">
    <name type="scientific">Cryphonectria parasitica (strain ATCC 38755 / EP155)</name>
    <dbReference type="NCBI Taxonomy" id="660469"/>
    <lineage>
        <taxon>Eukaryota</taxon>
        <taxon>Fungi</taxon>
        <taxon>Dikarya</taxon>
        <taxon>Ascomycota</taxon>
        <taxon>Pezizomycotina</taxon>
        <taxon>Sordariomycetes</taxon>
        <taxon>Sordariomycetidae</taxon>
        <taxon>Diaporthales</taxon>
        <taxon>Cryphonectriaceae</taxon>
        <taxon>Cryphonectria-Endothia species complex</taxon>
        <taxon>Cryphonectria</taxon>
    </lineage>
</organism>
<evidence type="ECO:0000313" key="3">
    <source>
        <dbReference type="Proteomes" id="UP000803844"/>
    </source>
</evidence>
<evidence type="ECO:0000256" key="1">
    <source>
        <dbReference type="SAM" id="MobiDB-lite"/>
    </source>
</evidence>